<organism evidence="12 13">
    <name type="scientific">Spodoptera littoralis</name>
    <name type="common">Egyptian cotton leafworm</name>
    <dbReference type="NCBI Taxonomy" id="7109"/>
    <lineage>
        <taxon>Eukaryota</taxon>
        <taxon>Metazoa</taxon>
        <taxon>Ecdysozoa</taxon>
        <taxon>Arthropoda</taxon>
        <taxon>Hexapoda</taxon>
        <taxon>Insecta</taxon>
        <taxon>Pterygota</taxon>
        <taxon>Neoptera</taxon>
        <taxon>Endopterygota</taxon>
        <taxon>Lepidoptera</taxon>
        <taxon>Glossata</taxon>
        <taxon>Ditrysia</taxon>
        <taxon>Noctuoidea</taxon>
        <taxon>Noctuidae</taxon>
        <taxon>Amphipyrinae</taxon>
        <taxon>Spodoptera</taxon>
    </lineage>
</organism>
<protein>
    <recommendedName>
        <fullName evidence="9">Hemolin</fullName>
    </recommendedName>
</protein>
<dbReference type="Gene3D" id="2.60.40.10">
    <property type="entry name" value="Immunoglobulins"/>
    <property type="match status" value="1"/>
</dbReference>
<feature type="compositionally biased region" description="Pro residues" evidence="10">
    <location>
        <begin position="22"/>
        <end position="34"/>
    </location>
</feature>
<evidence type="ECO:0000256" key="6">
    <source>
        <dbReference type="ARBA" id="ARBA00023180"/>
    </source>
</evidence>
<comment type="similarity">
    <text evidence="8">Belongs to the hemolin family.</text>
</comment>
<feature type="region of interest" description="Disordered" evidence="10">
    <location>
        <begin position="1"/>
        <end position="34"/>
    </location>
</feature>
<evidence type="ECO:0000256" key="9">
    <source>
        <dbReference type="ARBA" id="ARBA00068688"/>
    </source>
</evidence>
<dbReference type="Proteomes" id="UP001153321">
    <property type="component" value="Chromosome 18"/>
</dbReference>
<evidence type="ECO:0000256" key="10">
    <source>
        <dbReference type="SAM" id="MobiDB-lite"/>
    </source>
</evidence>
<dbReference type="InterPro" id="IPR003599">
    <property type="entry name" value="Ig_sub"/>
</dbReference>
<keyword evidence="3" id="KW-0732">Signal</keyword>
<dbReference type="InterPro" id="IPR003598">
    <property type="entry name" value="Ig_sub2"/>
</dbReference>
<comment type="subcellular location">
    <subcellularLocation>
        <location evidence="1">Secreted</location>
    </subcellularLocation>
</comment>
<dbReference type="PANTHER" id="PTHR12231:SF218">
    <property type="entry name" value="MICROFIBRILLAR-ASSOCIATED PROTEIN 3-LIKE"/>
    <property type="match status" value="1"/>
</dbReference>
<dbReference type="InterPro" id="IPR007110">
    <property type="entry name" value="Ig-like_dom"/>
</dbReference>
<keyword evidence="6" id="KW-0325">Glycoprotein</keyword>
<keyword evidence="13" id="KW-1185">Reference proteome</keyword>
<dbReference type="AlphaFoldDB" id="A0A9P0I4M8"/>
<evidence type="ECO:0000259" key="11">
    <source>
        <dbReference type="PROSITE" id="PS50835"/>
    </source>
</evidence>
<keyword evidence="7" id="KW-0393">Immunoglobulin domain</keyword>
<evidence type="ECO:0000256" key="3">
    <source>
        <dbReference type="ARBA" id="ARBA00022729"/>
    </source>
</evidence>
<accession>A0A9P0I4M8</accession>
<dbReference type="GO" id="GO:0043005">
    <property type="term" value="C:neuron projection"/>
    <property type="evidence" value="ECO:0007669"/>
    <property type="project" value="TreeGrafter"/>
</dbReference>
<evidence type="ECO:0000256" key="1">
    <source>
        <dbReference type="ARBA" id="ARBA00004613"/>
    </source>
</evidence>
<evidence type="ECO:0000256" key="5">
    <source>
        <dbReference type="ARBA" id="ARBA00023157"/>
    </source>
</evidence>
<evidence type="ECO:0000313" key="13">
    <source>
        <dbReference type="Proteomes" id="UP001153321"/>
    </source>
</evidence>
<dbReference type="SMART" id="SM00409">
    <property type="entry name" value="IG"/>
    <property type="match status" value="1"/>
</dbReference>
<evidence type="ECO:0000256" key="7">
    <source>
        <dbReference type="ARBA" id="ARBA00023319"/>
    </source>
</evidence>
<name>A0A9P0I4M8_SPOLI</name>
<dbReference type="GO" id="GO:0005576">
    <property type="term" value="C:extracellular region"/>
    <property type="evidence" value="ECO:0007669"/>
    <property type="project" value="UniProtKB-SubCell"/>
</dbReference>
<dbReference type="InterPro" id="IPR013098">
    <property type="entry name" value="Ig_I-set"/>
</dbReference>
<reference evidence="12" key="1">
    <citation type="submission" date="2022-02" db="EMBL/GenBank/DDBJ databases">
        <authorList>
            <person name="King R."/>
        </authorList>
    </citation>
    <scope>NUCLEOTIDE SEQUENCE</scope>
</reference>
<dbReference type="FunFam" id="2.60.40.10:FF:000032">
    <property type="entry name" value="palladin isoform X1"/>
    <property type="match status" value="1"/>
</dbReference>
<keyword evidence="5" id="KW-1015">Disulfide bond</keyword>
<dbReference type="SMART" id="SM00408">
    <property type="entry name" value="IGc2"/>
    <property type="match status" value="1"/>
</dbReference>
<feature type="domain" description="Ig-like" evidence="11">
    <location>
        <begin position="29"/>
        <end position="114"/>
    </location>
</feature>
<dbReference type="InterPro" id="IPR051170">
    <property type="entry name" value="Neural/epithelial_adhesion"/>
</dbReference>
<dbReference type="PANTHER" id="PTHR12231">
    <property type="entry name" value="CTX-RELATED TYPE I TRANSMEMBRANE PROTEIN"/>
    <property type="match status" value="1"/>
</dbReference>
<dbReference type="SUPFAM" id="SSF48726">
    <property type="entry name" value="Immunoglobulin"/>
    <property type="match status" value="1"/>
</dbReference>
<dbReference type="PROSITE" id="PS50835">
    <property type="entry name" value="IG_LIKE"/>
    <property type="match status" value="1"/>
</dbReference>
<proteinExistence type="inferred from homology"/>
<dbReference type="Pfam" id="PF07679">
    <property type="entry name" value="I-set"/>
    <property type="match status" value="1"/>
</dbReference>
<evidence type="ECO:0000256" key="8">
    <source>
        <dbReference type="ARBA" id="ARBA00061228"/>
    </source>
</evidence>
<evidence type="ECO:0000256" key="2">
    <source>
        <dbReference type="ARBA" id="ARBA00022525"/>
    </source>
</evidence>
<dbReference type="InterPro" id="IPR036179">
    <property type="entry name" value="Ig-like_dom_sf"/>
</dbReference>
<dbReference type="EMBL" id="LR824549">
    <property type="protein sequence ID" value="CAH1638852.1"/>
    <property type="molecule type" value="Genomic_DNA"/>
</dbReference>
<keyword evidence="4" id="KW-0677">Repeat</keyword>
<gene>
    <name evidence="12" type="ORF">SPLIT_LOCUS4210</name>
</gene>
<sequence>MPKETDDRWGSVQRKARISPPDKAPPGFPSIAPPPTTMVVEVGHTATLPCQATGNPSPKVRWLWNSLPLDVASNPRYALLNDKMHGTLQIVKSEEEDHGKFECVAENSIGTEFSKPTVLYVKVLHKYTRD</sequence>
<dbReference type="InterPro" id="IPR013783">
    <property type="entry name" value="Ig-like_fold"/>
</dbReference>
<evidence type="ECO:0000256" key="4">
    <source>
        <dbReference type="ARBA" id="ARBA00022737"/>
    </source>
</evidence>
<keyword evidence="2" id="KW-0964">Secreted</keyword>
<evidence type="ECO:0000313" key="12">
    <source>
        <dbReference type="EMBL" id="CAH1638852.1"/>
    </source>
</evidence>